<evidence type="ECO:0000259" key="6">
    <source>
        <dbReference type="PROSITE" id="PS50983"/>
    </source>
</evidence>
<evidence type="ECO:0000256" key="5">
    <source>
        <dbReference type="SAM" id="SignalP"/>
    </source>
</evidence>
<evidence type="ECO:0000256" key="2">
    <source>
        <dbReference type="ARBA" id="ARBA00008814"/>
    </source>
</evidence>
<dbReference type="Proteomes" id="UP000199077">
    <property type="component" value="Chromosome I"/>
</dbReference>
<dbReference type="AlphaFoldDB" id="A0A1H0V1L2"/>
<feature type="domain" description="Fe/B12 periplasmic-binding" evidence="6">
    <location>
        <begin position="65"/>
        <end position="342"/>
    </location>
</feature>
<evidence type="ECO:0000256" key="1">
    <source>
        <dbReference type="ARBA" id="ARBA00004196"/>
    </source>
</evidence>
<gene>
    <name evidence="7" type="ORF">SAMN04489867_3624</name>
</gene>
<dbReference type="SUPFAM" id="SSF53807">
    <property type="entry name" value="Helical backbone' metal receptor"/>
    <property type="match status" value="1"/>
</dbReference>
<keyword evidence="3" id="KW-0813">Transport</keyword>
<organism evidence="7 8">
    <name type="scientific">Pedococcus dokdonensis</name>
    <dbReference type="NCBI Taxonomy" id="443156"/>
    <lineage>
        <taxon>Bacteria</taxon>
        <taxon>Bacillati</taxon>
        <taxon>Actinomycetota</taxon>
        <taxon>Actinomycetes</taxon>
        <taxon>Micrococcales</taxon>
        <taxon>Intrasporangiaceae</taxon>
        <taxon>Pedococcus</taxon>
    </lineage>
</organism>
<dbReference type="EMBL" id="LT629711">
    <property type="protein sequence ID" value="SDP72449.1"/>
    <property type="molecule type" value="Genomic_DNA"/>
</dbReference>
<sequence>MTRTRLAAAAAAVLALALSACSTGASGSTDAGSADAGSSGADASAFPVTIKHVYGDTVISKAPTRVATLGWSDQDFALSLGVAPVGAIKVTWGGNAKLSTPWYDAKLAALGAAEPTRYDDADGAPIEEIAKLTPDLILATNSGVTKEEYDKLSKIAPVVAYPGAAWGTPWQTSLEMVAKALGREQQAPAVLRATEDSIKAAAAKFPQTKDKTFIFGAMSTTDNSKIDYYTPLDNRPRLLVDLGMKNAPVVEDLTKGSTEFYKTISAERAATLKSDVFITYTESDADMAKFVKDPLLGQVPALKSGGYVAATNKTDSLGMSAPSPLSIPWAMEKFVPTVAAALDRAGE</sequence>
<protein>
    <submittedName>
        <fullName evidence="7">Iron complex transport system substrate-binding protein</fullName>
    </submittedName>
</protein>
<keyword evidence="4 5" id="KW-0732">Signal</keyword>
<feature type="signal peptide" evidence="5">
    <location>
        <begin position="1"/>
        <end position="25"/>
    </location>
</feature>
<name>A0A1H0V1L2_9MICO</name>
<evidence type="ECO:0000313" key="7">
    <source>
        <dbReference type="EMBL" id="SDP72449.1"/>
    </source>
</evidence>
<proteinExistence type="inferred from homology"/>
<dbReference type="OrthoDB" id="1846031at2"/>
<evidence type="ECO:0000313" key="8">
    <source>
        <dbReference type="Proteomes" id="UP000199077"/>
    </source>
</evidence>
<dbReference type="PANTHER" id="PTHR30532:SF24">
    <property type="entry name" value="FERRIC ENTEROBACTIN-BINDING PERIPLASMIC PROTEIN FEPB"/>
    <property type="match status" value="1"/>
</dbReference>
<dbReference type="PROSITE" id="PS51257">
    <property type="entry name" value="PROKAR_LIPOPROTEIN"/>
    <property type="match status" value="1"/>
</dbReference>
<comment type="subcellular location">
    <subcellularLocation>
        <location evidence="1">Cell envelope</location>
    </subcellularLocation>
</comment>
<accession>A0A1H0V1L2</accession>
<reference evidence="8" key="1">
    <citation type="submission" date="2016-10" db="EMBL/GenBank/DDBJ databases">
        <authorList>
            <person name="Varghese N."/>
            <person name="Submissions S."/>
        </authorList>
    </citation>
    <scope>NUCLEOTIDE SEQUENCE [LARGE SCALE GENOMIC DNA]</scope>
    <source>
        <strain evidence="8">DSM 22329</strain>
    </source>
</reference>
<dbReference type="Gene3D" id="3.40.50.1980">
    <property type="entry name" value="Nitrogenase molybdenum iron protein domain"/>
    <property type="match status" value="2"/>
</dbReference>
<dbReference type="STRING" id="443156.SAMN04489867_3624"/>
<keyword evidence="8" id="KW-1185">Reference proteome</keyword>
<dbReference type="GO" id="GO:1901678">
    <property type="term" value="P:iron coordination entity transport"/>
    <property type="evidence" value="ECO:0007669"/>
    <property type="project" value="UniProtKB-ARBA"/>
</dbReference>
<comment type="similarity">
    <text evidence="2">Belongs to the bacterial solute-binding protein 8 family.</text>
</comment>
<dbReference type="RefSeq" id="WP_091788693.1">
    <property type="nucleotide sequence ID" value="NZ_LT629711.1"/>
</dbReference>
<dbReference type="PROSITE" id="PS50983">
    <property type="entry name" value="FE_B12_PBP"/>
    <property type="match status" value="1"/>
</dbReference>
<feature type="chain" id="PRO_5039485887" evidence="5">
    <location>
        <begin position="26"/>
        <end position="347"/>
    </location>
</feature>
<dbReference type="InterPro" id="IPR051313">
    <property type="entry name" value="Bact_iron-sidero_bind"/>
</dbReference>
<dbReference type="CDD" id="cd01146">
    <property type="entry name" value="FhuD"/>
    <property type="match status" value="1"/>
</dbReference>
<dbReference type="Pfam" id="PF01497">
    <property type="entry name" value="Peripla_BP_2"/>
    <property type="match status" value="1"/>
</dbReference>
<dbReference type="InterPro" id="IPR002491">
    <property type="entry name" value="ABC_transptr_periplasmic_BD"/>
</dbReference>
<dbReference type="PANTHER" id="PTHR30532">
    <property type="entry name" value="IRON III DICITRATE-BINDING PERIPLASMIC PROTEIN"/>
    <property type="match status" value="1"/>
</dbReference>
<dbReference type="GO" id="GO:0030288">
    <property type="term" value="C:outer membrane-bounded periplasmic space"/>
    <property type="evidence" value="ECO:0007669"/>
    <property type="project" value="TreeGrafter"/>
</dbReference>
<evidence type="ECO:0000256" key="3">
    <source>
        <dbReference type="ARBA" id="ARBA00022448"/>
    </source>
</evidence>
<evidence type="ECO:0000256" key="4">
    <source>
        <dbReference type="ARBA" id="ARBA00022729"/>
    </source>
</evidence>